<evidence type="ECO:0000256" key="2">
    <source>
        <dbReference type="ARBA" id="ARBA00022801"/>
    </source>
</evidence>
<dbReference type="SFLD" id="SFLDG01129">
    <property type="entry name" value="C1.5:_HAD__Beta-PGM__Phosphata"/>
    <property type="match status" value="1"/>
</dbReference>
<keyword evidence="2" id="KW-0378">Hydrolase</keyword>
<dbReference type="Proteomes" id="UP001465755">
    <property type="component" value="Unassembled WGS sequence"/>
</dbReference>
<evidence type="ECO:0000313" key="5">
    <source>
        <dbReference type="Proteomes" id="UP001465755"/>
    </source>
</evidence>
<dbReference type="InterPro" id="IPR036412">
    <property type="entry name" value="HAD-like_sf"/>
</dbReference>
<dbReference type="FunFam" id="3.40.50.1000:FF:000036">
    <property type="entry name" value="HAD family hydrolase"/>
    <property type="match status" value="1"/>
</dbReference>
<dbReference type="SFLD" id="SFLDG01135">
    <property type="entry name" value="C1.5.6:_HAD__Beta-PGM__Phospha"/>
    <property type="match status" value="1"/>
</dbReference>
<dbReference type="PANTHER" id="PTHR42896:SF2">
    <property type="entry name" value="CBBY-LIKE PROTEIN"/>
    <property type="match status" value="1"/>
</dbReference>
<dbReference type="InterPro" id="IPR044999">
    <property type="entry name" value="CbbY-like"/>
</dbReference>
<evidence type="ECO:0000256" key="3">
    <source>
        <dbReference type="SAM" id="MobiDB-lite"/>
    </source>
</evidence>
<dbReference type="SFLD" id="SFLDF00035">
    <property type="entry name" value="phosphoglycolate_phosphatase"/>
    <property type="match status" value="1"/>
</dbReference>
<dbReference type="Pfam" id="PF00702">
    <property type="entry name" value="Hydrolase"/>
    <property type="match status" value="1"/>
</dbReference>
<keyword evidence="1" id="KW-0479">Metal-binding</keyword>
<comment type="caution">
    <text evidence="4">The sequence shown here is derived from an EMBL/GenBank/DDBJ whole genome shotgun (WGS) entry which is preliminary data.</text>
</comment>
<dbReference type="InterPro" id="IPR023198">
    <property type="entry name" value="PGP-like_dom2"/>
</dbReference>
<feature type="region of interest" description="Disordered" evidence="3">
    <location>
        <begin position="1"/>
        <end position="28"/>
    </location>
</feature>
<keyword evidence="5" id="KW-1185">Reference proteome</keyword>
<name>A0AAW1NX87_9CHLO</name>
<dbReference type="GO" id="GO:0046872">
    <property type="term" value="F:metal ion binding"/>
    <property type="evidence" value="ECO:0007669"/>
    <property type="project" value="UniProtKB-KW"/>
</dbReference>
<organism evidence="4 5">
    <name type="scientific">Symbiochloris irregularis</name>
    <dbReference type="NCBI Taxonomy" id="706552"/>
    <lineage>
        <taxon>Eukaryota</taxon>
        <taxon>Viridiplantae</taxon>
        <taxon>Chlorophyta</taxon>
        <taxon>core chlorophytes</taxon>
        <taxon>Trebouxiophyceae</taxon>
        <taxon>Trebouxiales</taxon>
        <taxon>Trebouxiaceae</taxon>
        <taxon>Symbiochloris</taxon>
    </lineage>
</organism>
<dbReference type="GO" id="GO:0016787">
    <property type="term" value="F:hydrolase activity"/>
    <property type="evidence" value="ECO:0007669"/>
    <property type="project" value="UniProtKB-KW"/>
</dbReference>
<dbReference type="AlphaFoldDB" id="A0AAW1NX87"/>
<proteinExistence type="predicted"/>
<evidence type="ECO:0000256" key="1">
    <source>
        <dbReference type="ARBA" id="ARBA00022723"/>
    </source>
</evidence>
<sequence>MPSKAEKSSDCSHINLNRPLPRATRPVRSSSRLKAADLDFDSLLFDCDGVLVDTEAQGHRVAFNQAFQQKGLNVEWPLELYGELLHTGGGKERMTRHFTELGDKGPFSGKDEAQQQELVKELHLLKTDLFMKMIEEGQMPLRTGVQRLISEAIAAGIKVAVCSTSNERAVSKIRDVLLGPDIAAKMQVYAGDIVPKKKPDPAVYLLAAKELSVDPSRCVVVEDSGIGLKAATSAGMRCLVTTSSYTKDEDFSKASAVVPELGDKVTLESLTTEGLASLA</sequence>
<gene>
    <name evidence="4" type="ORF">WJX73_004278</name>
</gene>
<evidence type="ECO:0000313" key="4">
    <source>
        <dbReference type="EMBL" id="KAK9798168.1"/>
    </source>
</evidence>
<dbReference type="Gene3D" id="1.10.150.240">
    <property type="entry name" value="Putative phosphatase, domain 2"/>
    <property type="match status" value="1"/>
</dbReference>
<protein>
    <submittedName>
        <fullName evidence="4">Uncharacterized protein</fullName>
    </submittedName>
</protein>
<reference evidence="4 5" key="1">
    <citation type="journal article" date="2024" name="Nat. Commun.">
        <title>Phylogenomics reveals the evolutionary origins of lichenization in chlorophyte algae.</title>
        <authorList>
            <person name="Puginier C."/>
            <person name="Libourel C."/>
            <person name="Otte J."/>
            <person name="Skaloud P."/>
            <person name="Haon M."/>
            <person name="Grisel S."/>
            <person name="Petersen M."/>
            <person name="Berrin J.G."/>
            <person name="Delaux P.M."/>
            <person name="Dal Grande F."/>
            <person name="Keller J."/>
        </authorList>
    </citation>
    <scope>NUCLEOTIDE SEQUENCE [LARGE SCALE GENOMIC DNA]</scope>
    <source>
        <strain evidence="4 5">SAG 2036</strain>
    </source>
</reference>
<feature type="compositionally biased region" description="Basic and acidic residues" evidence="3">
    <location>
        <begin position="1"/>
        <end position="10"/>
    </location>
</feature>
<dbReference type="Gene3D" id="3.40.50.1000">
    <property type="entry name" value="HAD superfamily/HAD-like"/>
    <property type="match status" value="1"/>
</dbReference>
<dbReference type="SFLD" id="SFLDS00003">
    <property type="entry name" value="Haloacid_Dehalogenase"/>
    <property type="match status" value="1"/>
</dbReference>
<dbReference type="NCBIfam" id="TIGR01509">
    <property type="entry name" value="HAD-SF-IA-v3"/>
    <property type="match status" value="1"/>
</dbReference>
<dbReference type="InterPro" id="IPR023214">
    <property type="entry name" value="HAD_sf"/>
</dbReference>
<dbReference type="EMBL" id="JALJOQ010000101">
    <property type="protein sequence ID" value="KAK9798168.1"/>
    <property type="molecule type" value="Genomic_DNA"/>
</dbReference>
<dbReference type="InterPro" id="IPR006439">
    <property type="entry name" value="HAD-SF_hydro_IA"/>
</dbReference>
<accession>A0AAW1NX87</accession>
<dbReference type="SUPFAM" id="SSF56784">
    <property type="entry name" value="HAD-like"/>
    <property type="match status" value="1"/>
</dbReference>
<dbReference type="PANTHER" id="PTHR42896">
    <property type="entry name" value="XYLULOSE-1,5-BISPHOSPHATE (XUBP) PHOSPHATASE"/>
    <property type="match status" value="1"/>
</dbReference>